<protein>
    <submittedName>
        <fullName evidence="1">Uncharacterized protein</fullName>
    </submittedName>
</protein>
<reference evidence="2" key="2">
    <citation type="submission" date="2016-01" db="EMBL/GenBank/DDBJ databases">
        <title>Six Aerococcus type strain genome sequencing and assembly using PacBio and Illumina Hiseq.</title>
        <authorList>
            <person name="Carkaci D."/>
            <person name="Dargis R."/>
            <person name="Nielsen X.C."/>
            <person name="Skovgaard O."/>
            <person name="Fuursted K."/>
            <person name="Christensen J.J."/>
        </authorList>
    </citation>
    <scope>NUCLEOTIDE SEQUENCE [LARGE SCALE GENOMIC DNA]</scope>
    <source>
        <strain evidence="2">CCUG42038B</strain>
    </source>
</reference>
<dbReference type="GO" id="GO:0008081">
    <property type="term" value="F:phosphoric diester hydrolase activity"/>
    <property type="evidence" value="ECO:0007669"/>
    <property type="project" value="InterPro"/>
</dbReference>
<dbReference type="OrthoDB" id="1854250at2"/>
<name>A0A0X8FJZ3_9LACT</name>
<dbReference type="Pfam" id="PF03009">
    <property type="entry name" value="GDPD"/>
    <property type="match status" value="1"/>
</dbReference>
<dbReference type="RefSeq" id="WP_067977377.1">
    <property type="nucleotide sequence ID" value="NZ_CP014163.1"/>
</dbReference>
<evidence type="ECO:0000313" key="1">
    <source>
        <dbReference type="EMBL" id="AMB98718.1"/>
    </source>
</evidence>
<keyword evidence="2" id="KW-1185">Reference proteome</keyword>
<dbReference type="InterPro" id="IPR017946">
    <property type="entry name" value="PLC-like_Pdiesterase_TIM-brl"/>
</dbReference>
<dbReference type="PROSITE" id="PS51704">
    <property type="entry name" value="GP_PDE"/>
    <property type="match status" value="1"/>
</dbReference>
<sequence length="117" mass="13072">MTYLPPVQKNAFNSLLNHRDFLIIAHRGFWGGNIIQNTRQAAILAKRAGADVVEVDVCRSQDGVYYLFHNGHENQLLGLGNQDFSQFTSGEIDQASFLNSVEATSGYYCERLADFLA</sequence>
<dbReference type="PANTHER" id="PTHR46211:SF14">
    <property type="entry name" value="GLYCEROPHOSPHODIESTER PHOSPHODIESTERASE"/>
    <property type="match status" value="1"/>
</dbReference>
<dbReference type="Gene3D" id="3.20.20.190">
    <property type="entry name" value="Phosphatidylinositol (PI) phosphodiesterase"/>
    <property type="match status" value="1"/>
</dbReference>
<organism evidence="1 2">
    <name type="scientific">Aerococcus urinaehominis</name>
    <dbReference type="NCBI Taxonomy" id="128944"/>
    <lineage>
        <taxon>Bacteria</taxon>
        <taxon>Bacillati</taxon>
        <taxon>Bacillota</taxon>
        <taxon>Bacilli</taxon>
        <taxon>Lactobacillales</taxon>
        <taxon>Aerococcaceae</taxon>
        <taxon>Aerococcus</taxon>
    </lineage>
</organism>
<dbReference type="AlphaFoldDB" id="A0A0X8FJZ3"/>
<proteinExistence type="predicted"/>
<dbReference type="SUPFAM" id="SSF51695">
    <property type="entry name" value="PLC-like phosphodiesterases"/>
    <property type="match status" value="1"/>
</dbReference>
<dbReference type="InterPro" id="IPR030395">
    <property type="entry name" value="GP_PDE_dom"/>
</dbReference>
<reference evidence="1 2" key="1">
    <citation type="journal article" date="2016" name="Genome Announc.">
        <title>Complete Genome Sequences of Aerococcus christensenii CCUG 28831T, Aerococcus sanguinicola CCUG 43001T, Aerococcus urinae CCUG 36881T, Aerococcus urinaeequi CCUG 28094T, Aerococcus urinaehominis CCUG 42038 BT, and Aerococcus viridans CCUG 4311T.</title>
        <authorList>
            <person name="Carkaci D."/>
            <person name="Dargis R."/>
            <person name="Nielsen X.C."/>
            <person name="Skovgaard O."/>
            <person name="Fuursted K."/>
            <person name="Christensen J.J."/>
        </authorList>
    </citation>
    <scope>NUCLEOTIDE SEQUENCE [LARGE SCALE GENOMIC DNA]</scope>
    <source>
        <strain evidence="1 2">CCUG42038B</strain>
    </source>
</reference>
<dbReference type="EMBL" id="CP014163">
    <property type="protein sequence ID" value="AMB98718.1"/>
    <property type="molecule type" value="Genomic_DNA"/>
</dbReference>
<dbReference type="Proteomes" id="UP000062260">
    <property type="component" value="Chromosome"/>
</dbReference>
<dbReference type="STRING" id="128944.AWM75_01325"/>
<dbReference type="GO" id="GO:0006629">
    <property type="term" value="P:lipid metabolic process"/>
    <property type="evidence" value="ECO:0007669"/>
    <property type="project" value="InterPro"/>
</dbReference>
<dbReference type="KEGG" id="auh:AWM75_01325"/>
<accession>A0A0X8FJZ3</accession>
<gene>
    <name evidence="1" type="ORF">AWM75_01325</name>
</gene>
<evidence type="ECO:0000313" key="2">
    <source>
        <dbReference type="Proteomes" id="UP000062260"/>
    </source>
</evidence>
<dbReference type="PANTHER" id="PTHR46211">
    <property type="entry name" value="GLYCEROPHOSPHORYL DIESTER PHOSPHODIESTERASE"/>
    <property type="match status" value="1"/>
</dbReference>